<name>A0A4Q0T1E1_9BACT</name>
<dbReference type="InterPro" id="IPR019606">
    <property type="entry name" value="GerMN"/>
</dbReference>
<reference evidence="2 3" key="1">
    <citation type="submission" date="2018-11" db="EMBL/GenBank/DDBJ databases">
        <authorList>
            <person name="Mardanov A.V."/>
            <person name="Ravin N.V."/>
            <person name="Dedysh S.N."/>
        </authorList>
    </citation>
    <scope>NUCLEOTIDE SEQUENCE [LARGE SCALE GENOMIC DNA]</scope>
    <source>
        <strain evidence="2 3">AF10</strain>
    </source>
</reference>
<gene>
    <name evidence="2" type="ORF">GRAN_2566</name>
</gene>
<dbReference type="Pfam" id="PF10646">
    <property type="entry name" value="Germane"/>
    <property type="match status" value="1"/>
</dbReference>
<dbReference type="SMART" id="SM00909">
    <property type="entry name" value="Germane"/>
    <property type="match status" value="1"/>
</dbReference>
<keyword evidence="3" id="KW-1185">Reference proteome</keyword>
<accession>A0A4Q0T1E1</accession>
<evidence type="ECO:0000313" key="2">
    <source>
        <dbReference type="EMBL" id="RXH55709.1"/>
    </source>
</evidence>
<proteinExistence type="predicted"/>
<dbReference type="AlphaFoldDB" id="A0A4Q0T1E1"/>
<feature type="domain" description="GerMN" evidence="1">
    <location>
        <begin position="84"/>
        <end position="194"/>
    </location>
</feature>
<reference evidence="3" key="2">
    <citation type="submission" date="2019-02" db="EMBL/GenBank/DDBJ databases">
        <title>Granulicella sibirica sp. nov., a psychrotolerant acidobacterium isolated from an organic soil layer in forested tundra, West Siberia.</title>
        <authorList>
            <person name="Oshkin I.Y."/>
            <person name="Kulichevskaya I.S."/>
            <person name="Rijpstra W.I.C."/>
            <person name="Sinninghe Damste J.S."/>
            <person name="Rakitin A.L."/>
            <person name="Ravin N.V."/>
            <person name="Dedysh S.N."/>
        </authorList>
    </citation>
    <scope>NUCLEOTIDE SEQUENCE [LARGE SCALE GENOMIC DNA]</scope>
    <source>
        <strain evidence="3">AF10</strain>
    </source>
</reference>
<dbReference type="OrthoDB" id="9809406at2"/>
<organism evidence="2 3">
    <name type="scientific">Granulicella sibirica</name>
    <dbReference type="NCBI Taxonomy" id="2479048"/>
    <lineage>
        <taxon>Bacteria</taxon>
        <taxon>Pseudomonadati</taxon>
        <taxon>Acidobacteriota</taxon>
        <taxon>Terriglobia</taxon>
        <taxon>Terriglobales</taxon>
        <taxon>Acidobacteriaceae</taxon>
        <taxon>Granulicella</taxon>
    </lineage>
</organism>
<sequence length="218" mass="23343">MIPRYQRVLFWCLLGCILFMFLFLLRGCEQAREKFANHGDLTPLAAPTPSELANVTLSMANDADVSLTPTSRQIALPEDPGLKARALLENLISLYAQPGSAHPLQSGGAVDDVYLFTPAAASGAQGSRQDSLSQTRGGLTAVINLKGSFADHHPSGVVVETLTVQSMIGTLHATLPEIEQIRFLVDGKPRETLAGHASLLRAYPAVDTANRPPTGDEK</sequence>
<protein>
    <submittedName>
        <fullName evidence="2">Spore germination protein</fullName>
    </submittedName>
</protein>
<dbReference type="EMBL" id="RDSM01000002">
    <property type="protein sequence ID" value="RXH55709.1"/>
    <property type="molecule type" value="Genomic_DNA"/>
</dbReference>
<evidence type="ECO:0000313" key="3">
    <source>
        <dbReference type="Proteomes" id="UP000289437"/>
    </source>
</evidence>
<evidence type="ECO:0000259" key="1">
    <source>
        <dbReference type="SMART" id="SM00909"/>
    </source>
</evidence>
<dbReference type="Proteomes" id="UP000289437">
    <property type="component" value="Unassembled WGS sequence"/>
</dbReference>
<comment type="caution">
    <text evidence="2">The sequence shown here is derived from an EMBL/GenBank/DDBJ whole genome shotgun (WGS) entry which is preliminary data.</text>
</comment>
<dbReference type="RefSeq" id="WP_128913311.1">
    <property type="nucleotide sequence ID" value="NZ_RDSM01000002.1"/>
</dbReference>